<dbReference type="EMBL" id="JAIWYP010000011">
    <property type="protein sequence ID" value="KAH3733827.1"/>
    <property type="molecule type" value="Genomic_DNA"/>
</dbReference>
<organism evidence="2 3">
    <name type="scientific">Dreissena polymorpha</name>
    <name type="common">Zebra mussel</name>
    <name type="synonym">Mytilus polymorpha</name>
    <dbReference type="NCBI Taxonomy" id="45954"/>
    <lineage>
        <taxon>Eukaryota</taxon>
        <taxon>Metazoa</taxon>
        <taxon>Spiralia</taxon>
        <taxon>Lophotrochozoa</taxon>
        <taxon>Mollusca</taxon>
        <taxon>Bivalvia</taxon>
        <taxon>Autobranchia</taxon>
        <taxon>Heteroconchia</taxon>
        <taxon>Euheterodonta</taxon>
        <taxon>Imparidentia</taxon>
        <taxon>Neoheterodontei</taxon>
        <taxon>Myida</taxon>
        <taxon>Dreissenoidea</taxon>
        <taxon>Dreissenidae</taxon>
        <taxon>Dreissena</taxon>
    </lineage>
</organism>
<accession>A0A9D4CWJ9</accession>
<evidence type="ECO:0000256" key="1">
    <source>
        <dbReference type="SAM" id="MobiDB-lite"/>
    </source>
</evidence>
<evidence type="ECO:0000313" key="2">
    <source>
        <dbReference type="EMBL" id="KAH3733827.1"/>
    </source>
</evidence>
<evidence type="ECO:0000313" key="3">
    <source>
        <dbReference type="Proteomes" id="UP000828390"/>
    </source>
</evidence>
<dbReference type="Proteomes" id="UP000828390">
    <property type="component" value="Unassembled WGS sequence"/>
</dbReference>
<feature type="compositionally biased region" description="Basic and acidic residues" evidence="1">
    <location>
        <begin position="1"/>
        <end position="14"/>
    </location>
</feature>
<reference evidence="2" key="1">
    <citation type="journal article" date="2019" name="bioRxiv">
        <title>The Genome of the Zebra Mussel, Dreissena polymorpha: A Resource for Invasive Species Research.</title>
        <authorList>
            <person name="McCartney M.A."/>
            <person name="Auch B."/>
            <person name="Kono T."/>
            <person name="Mallez S."/>
            <person name="Zhang Y."/>
            <person name="Obille A."/>
            <person name="Becker A."/>
            <person name="Abrahante J.E."/>
            <person name="Garbe J."/>
            <person name="Badalamenti J.P."/>
            <person name="Herman A."/>
            <person name="Mangelson H."/>
            <person name="Liachko I."/>
            <person name="Sullivan S."/>
            <person name="Sone E.D."/>
            <person name="Koren S."/>
            <person name="Silverstein K.A.T."/>
            <person name="Beckman K.B."/>
            <person name="Gohl D.M."/>
        </authorList>
    </citation>
    <scope>NUCLEOTIDE SEQUENCE</scope>
    <source>
        <strain evidence="2">Duluth1</strain>
        <tissue evidence="2">Whole animal</tissue>
    </source>
</reference>
<feature type="region of interest" description="Disordered" evidence="1">
    <location>
        <begin position="1"/>
        <end position="22"/>
    </location>
</feature>
<name>A0A9D4CWJ9_DREPO</name>
<protein>
    <submittedName>
        <fullName evidence="2">Uncharacterized protein</fullName>
    </submittedName>
</protein>
<proteinExistence type="predicted"/>
<gene>
    <name evidence="2" type="ORF">DPMN_040264</name>
</gene>
<keyword evidence="3" id="KW-1185">Reference proteome</keyword>
<sequence length="81" mass="9088">MREYSRNVQTRERTPLANETGKSQNCRLLDDITAFDKEFDSLHRSNEDELKAIIADLKRIANTMANTSSMLEAAIAPASDS</sequence>
<comment type="caution">
    <text evidence="2">The sequence shown here is derived from an EMBL/GenBank/DDBJ whole genome shotgun (WGS) entry which is preliminary data.</text>
</comment>
<dbReference type="AlphaFoldDB" id="A0A9D4CWJ9"/>
<reference evidence="2" key="2">
    <citation type="submission" date="2020-11" db="EMBL/GenBank/DDBJ databases">
        <authorList>
            <person name="McCartney M.A."/>
            <person name="Auch B."/>
            <person name="Kono T."/>
            <person name="Mallez S."/>
            <person name="Becker A."/>
            <person name="Gohl D.M."/>
            <person name="Silverstein K.A.T."/>
            <person name="Koren S."/>
            <person name="Bechman K.B."/>
            <person name="Herman A."/>
            <person name="Abrahante J.E."/>
            <person name="Garbe J."/>
        </authorList>
    </citation>
    <scope>NUCLEOTIDE SEQUENCE</scope>
    <source>
        <strain evidence="2">Duluth1</strain>
        <tissue evidence="2">Whole animal</tissue>
    </source>
</reference>